<proteinExistence type="predicted"/>
<comment type="caution">
    <text evidence="1">The sequence shown here is derived from an EMBL/GenBank/DDBJ whole genome shotgun (WGS) entry which is preliminary data.</text>
</comment>
<sequence>MRAGALRRRVDLQTRAKARDAYGQQSSIWTDSMTGVPADIQSLTGRAREAAQAVYTEVTHLIVLRYSDLLADPVKVATMRAVYRNGSVARYFNIGAAINVDERNREINLYVSEGLNDG</sequence>
<dbReference type="NCBIfam" id="TIGR01563">
    <property type="entry name" value="gp16_SPP1"/>
    <property type="match status" value="1"/>
</dbReference>
<dbReference type="Pfam" id="PF05521">
    <property type="entry name" value="Phage_HCP"/>
    <property type="match status" value="1"/>
</dbReference>
<protein>
    <submittedName>
        <fullName evidence="1">Phage head closure protein</fullName>
    </submittedName>
</protein>
<evidence type="ECO:0000313" key="2">
    <source>
        <dbReference type="Proteomes" id="UP001169027"/>
    </source>
</evidence>
<dbReference type="Gene3D" id="2.40.10.270">
    <property type="entry name" value="Bacteriophage SPP1 head-tail adaptor protein"/>
    <property type="match status" value="1"/>
</dbReference>
<accession>A0ABT8SDN9</accession>
<dbReference type="InterPro" id="IPR038666">
    <property type="entry name" value="SSP1_head-tail_sf"/>
</dbReference>
<dbReference type="InterPro" id="IPR008767">
    <property type="entry name" value="Phage_SPP1_head-tail_adaptor"/>
</dbReference>
<organism evidence="1 2">
    <name type="scientific">Variovorax ginsengisoli</name>
    <dbReference type="NCBI Taxonomy" id="363844"/>
    <lineage>
        <taxon>Bacteria</taxon>
        <taxon>Pseudomonadati</taxon>
        <taxon>Pseudomonadota</taxon>
        <taxon>Betaproteobacteria</taxon>
        <taxon>Burkholderiales</taxon>
        <taxon>Comamonadaceae</taxon>
        <taxon>Variovorax</taxon>
    </lineage>
</organism>
<name>A0ABT8SDN9_9BURK</name>
<evidence type="ECO:0000313" key="1">
    <source>
        <dbReference type="EMBL" id="MDO1537040.1"/>
    </source>
</evidence>
<keyword evidence="2" id="KW-1185">Reference proteome</keyword>
<gene>
    <name evidence="1" type="ORF">Q2T77_32715</name>
</gene>
<dbReference type="Proteomes" id="UP001169027">
    <property type="component" value="Unassembled WGS sequence"/>
</dbReference>
<dbReference type="RefSeq" id="WP_301815293.1">
    <property type="nucleotide sequence ID" value="NZ_JAUJZH010000034.1"/>
</dbReference>
<reference evidence="1" key="1">
    <citation type="submission" date="2023-06" db="EMBL/GenBank/DDBJ databases">
        <authorList>
            <person name="Jiang Y."/>
            <person name="Liu Q."/>
        </authorList>
    </citation>
    <scope>NUCLEOTIDE SEQUENCE</scope>
    <source>
        <strain evidence="1">CGMCC 1.12090</strain>
    </source>
</reference>
<dbReference type="EMBL" id="JAUKVY010000034">
    <property type="protein sequence ID" value="MDO1537040.1"/>
    <property type="molecule type" value="Genomic_DNA"/>
</dbReference>